<sequence length="361" mass="41294">MGILLKEPERKDKKRLSKKKRIVKKEKAKKSPQAKEVSAKKARRVVSVFFLLLLAFSILAVLHSNILVTQVQGVYQDVKEIKQKQKISKVQGGSSVDLMSLQDYTKQFLQVYYNVNTMNGEDKERNENLSSFLSFETKDLEEKLEKITRQLLSFEMVEVKEVDGLCLTTYRVNCEVSTQKETEKLVMVKEGNKTVKKPQRVKELIKSERVEEIVLPVKISSGGYTIYSLPYTKAVSFAKANVKQTALKFDSVELSAKQKEKLMQFLGVFFTKYASASKEELTFMMKHVELTAGNEVPQAISEDNVQVFETKQATLGVLVSVVFQNNNTGETHKEHFTLFLNETKNSFEVQNLKHYFSVNEN</sequence>
<evidence type="ECO:0000313" key="2">
    <source>
        <dbReference type="EMBL" id="SJZ77779.1"/>
    </source>
</evidence>
<evidence type="ECO:0000256" key="1">
    <source>
        <dbReference type="SAM" id="MobiDB-lite"/>
    </source>
</evidence>
<proteinExistence type="predicted"/>
<feature type="region of interest" description="Disordered" evidence="1">
    <location>
        <begin position="1"/>
        <end position="36"/>
    </location>
</feature>
<name>A0A1T4NET7_9ENTE</name>
<accession>A0A1T4NET7</accession>
<organism evidence="2 3">
    <name type="scientific">Pilibacter termitis</name>
    <dbReference type="NCBI Taxonomy" id="263852"/>
    <lineage>
        <taxon>Bacteria</taxon>
        <taxon>Bacillati</taxon>
        <taxon>Bacillota</taxon>
        <taxon>Bacilli</taxon>
        <taxon>Lactobacillales</taxon>
        <taxon>Enterococcaceae</taxon>
        <taxon>Pilibacter</taxon>
    </lineage>
</organism>
<gene>
    <name evidence="2" type="ORF">SAMN02745116_01409</name>
</gene>
<evidence type="ECO:0000313" key="3">
    <source>
        <dbReference type="Proteomes" id="UP000190328"/>
    </source>
</evidence>
<feature type="compositionally biased region" description="Basic residues" evidence="1">
    <location>
        <begin position="12"/>
        <end position="32"/>
    </location>
</feature>
<dbReference type="EMBL" id="FUXI01000014">
    <property type="protein sequence ID" value="SJZ77779.1"/>
    <property type="molecule type" value="Genomic_DNA"/>
</dbReference>
<dbReference type="InterPro" id="IPR035628">
    <property type="entry name" value="TcpC_C"/>
</dbReference>
<dbReference type="OrthoDB" id="2236995at2"/>
<dbReference type="RefSeq" id="WP_078807341.1">
    <property type="nucleotide sequence ID" value="NZ_FUXI01000014.1"/>
</dbReference>
<dbReference type="Pfam" id="PF12642">
    <property type="entry name" value="TpcC"/>
    <property type="match status" value="1"/>
</dbReference>
<protein>
    <submittedName>
        <fullName evidence="2">Conjugative transposon protein TcpC</fullName>
    </submittedName>
</protein>
<dbReference type="AlphaFoldDB" id="A0A1T4NET7"/>
<keyword evidence="3" id="KW-1185">Reference proteome</keyword>
<dbReference type="InterPro" id="IPR024735">
    <property type="entry name" value="TcpC"/>
</dbReference>
<reference evidence="3" key="1">
    <citation type="submission" date="2017-02" db="EMBL/GenBank/DDBJ databases">
        <authorList>
            <person name="Varghese N."/>
            <person name="Submissions S."/>
        </authorList>
    </citation>
    <scope>NUCLEOTIDE SEQUENCE [LARGE SCALE GENOMIC DNA]</scope>
    <source>
        <strain evidence="3">ATCC BAA-1030</strain>
    </source>
</reference>
<dbReference type="CDD" id="cd16386">
    <property type="entry name" value="TcpC_N"/>
    <property type="match status" value="1"/>
</dbReference>
<dbReference type="Gene3D" id="3.10.450.540">
    <property type="match status" value="1"/>
</dbReference>
<feature type="compositionally biased region" description="Basic and acidic residues" evidence="1">
    <location>
        <begin position="1"/>
        <end position="11"/>
    </location>
</feature>
<dbReference type="Proteomes" id="UP000190328">
    <property type="component" value="Unassembled WGS sequence"/>
</dbReference>
<dbReference type="CDD" id="cd16428">
    <property type="entry name" value="TcpC_C"/>
    <property type="match status" value="1"/>
</dbReference>
<dbReference type="STRING" id="263852.SAMN02745116_01409"/>